<gene>
    <name evidence="2" type="ORF">DFH07DRAFT_976808</name>
</gene>
<accession>A0AAD7K3R8</accession>
<dbReference type="Proteomes" id="UP001215280">
    <property type="component" value="Unassembled WGS sequence"/>
</dbReference>
<evidence type="ECO:0000313" key="3">
    <source>
        <dbReference type="Proteomes" id="UP001215280"/>
    </source>
</evidence>
<evidence type="ECO:0000256" key="1">
    <source>
        <dbReference type="SAM" id="MobiDB-lite"/>
    </source>
</evidence>
<dbReference type="EMBL" id="JARJLG010000010">
    <property type="protein sequence ID" value="KAJ7777664.1"/>
    <property type="molecule type" value="Genomic_DNA"/>
</dbReference>
<organism evidence="2 3">
    <name type="scientific">Mycena maculata</name>
    <dbReference type="NCBI Taxonomy" id="230809"/>
    <lineage>
        <taxon>Eukaryota</taxon>
        <taxon>Fungi</taxon>
        <taxon>Dikarya</taxon>
        <taxon>Basidiomycota</taxon>
        <taxon>Agaricomycotina</taxon>
        <taxon>Agaricomycetes</taxon>
        <taxon>Agaricomycetidae</taxon>
        <taxon>Agaricales</taxon>
        <taxon>Marasmiineae</taxon>
        <taxon>Mycenaceae</taxon>
        <taxon>Mycena</taxon>
    </lineage>
</organism>
<sequence length="597" mass="63675">MALLRIRFTLDWKPEHTKLSHSDAPPDHLLLLAPSTTTTSSRSRRDPPPLARVAPSPVREEGTSRRAAARIPDRDAGSPPPPRARAEHLGAPAAPASFSEAGIKGSGGGQSPFPNPLPNPTRIHPQPLPEPRRSPEPPSPTWHTLIRVLIVPALVQRRELHLGQERKGGLQRFGRSGGQPEETHACIHRVLHRGAEVVRELHVEGGAKRGVAHVAGGGFAGVVIASRLMWARRLVRALWASWPGAGGYSSFGDCWWMWARGPMGSSHRELMTREEGALTWTCSSPRVSDTAFGSQADHRVCGCARVRGNSSDAVIGALDEFGVTRLWRMMARWCARRGTTEAGVSGAERKGAPGMAVRGRWDKEDDQEAGEQEGNIEYSRMRIQSSGGNSGKTGERPPRGCFWRTRGHWGSTVGGGIKGRLVLPLPLPSALRVAGGVVGRGVPHCVAVVAADERPLLAPGRLGPTQIQVTEQLGILGGVIVAPDNLLPLAIAFVFGAAPLKIVGAAALEIDPVNLLVGGGGQDAIQDFMVGADVGVNDAGNFGLEEPEVPGRLGALERVADASTTTMSGYEAESDEKHIHLRHCALALILIDVLDEI</sequence>
<feature type="compositionally biased region" description="Low complexity" evidence="1">
    <location>
        <begin position="27"/>
        <end position="41"/>
    </location>
</feature>
<dbReference type="AlphaFoldDB" id="A0AAD7K3R8"/>
<keyword evidence="3" id="KW-1185">Reference proteome</keyword>
<feature type="region of interest" description="Disordered" evidence="1">
    <location>
        <begin position="342"/>
        <end position="378"/>
    </location>
</feature>
<proteinExistence type="predicted"/>
<evidence type="ECO:0000313" key="2">
    <source>
        <dbReference type="EMBL" id="KAJ7777664.1"/>
    </source>
</evidence>
<comment type="caution">
    <text evidence="2">The sequence shown here is derived from an EMBL/GenBank/DDBJ whole genome shotgun (WGS) entry which is preliminary data.</text>
</comment>
<reference evidence="2" key="1">
    <citation type="submission" date="2023-03" db="EMBL/GenBank/DDBJ databases">
        <title>Massive genome expansion in bonnet fungi (Mycena s.s.) driven by repeated elements and novel gene families across ecological guilds.</title>
        <authorList>
            <consortium name="Lawrence Berkeley National Laboratory"/>
            <person name="Harder C.B."/>
            <person name="Miyauchi S."/>
            <person name="Viragh M."/>
            <person name="Kuo A."/>
            <person name="Thoen E."/>
            <person name="Andreopoulos B."/>
            <person name="Lu D."/>
            <person name="Skrede I."/>
            <person name="Drula E."/>
            <person name="Henrissat B."/>
            <person name="Morin E."/>
            <person name="Kohler A."/>
            <person name="Barry K."/>
            <person name="LaButti K."/>
            <person name="Morin E."/>
            <person name="Salamov A."/>
            <person name="Lipzen A."/>
            <person name="Mereny Z."/>
            <person name="Hegedus B."/>
            <person name="Baldrian P."/>
            <person name="Stursova M."/>
            <person name="Weitz H."/>
            <person name="Taylor A."/>
            <person name="Grigoriev I.V."/>
            <person name="Nagy L.G."/>
            <person name="Martin F."/>
            <person name="Kauserud H."/>
        </authorList>
    </citation>
    <scope>NUCLEOTIDE SEQUENCE</scope>
    <source>
        <strain evidence="2">CBHHK188m</strain>
    </source>
</reference>
<feature type="region of interest" description="Disordered" evidence="1">
    <location>
        <begin position="15"/>
        <end position="140"/>
    </location>
</feature>
<name>A0AAD7K3R8_9AGAR</name>
<feature type="compositionally biased region" description="Basic and acidic residues" evidence="1">
    <location>
        <begin position="15"/>
        <end position="26"/>
    </location>
</feature>
<protein>
    <submittedName>
        <fullName evidence="2">Uncharacterized protein</fullName>
    </submittedName>
</protein>